<organism evidence="3 4">
    <name type="scientific">Aspergillus pseudoustus</name>
    <dbReference type="NCBI Taxonomy" id="1810923"/>
    <lineage>
        <taxon>Eukaryota</taxon>
        <taxon>Fungi</taxon>
        <taxon>Dikarya</taxon>
        <taxon>Ascomycota</taxon>
        <taxon>Pezizomycotina</taxon>
        <taxon>Eurotiomycetes</taxon>
        <taxon>Eurotiomycetidae</taxon>
        <taxon>Eurotiales</taxon>
        <taxon>Aspergillaceae</taxon>
        <taxon>Aspergillus</taxon>
        <taxon>Aspergillus subgen. Nidulantes</taxon>
    </lineage>
</organism>
<evidence type="ECO:0000256" key="2">
    <source>
        <dbReference type="SAM" id="Phobius"/>
    </source>
</evidence>
<feature type="compositionally biased region" description="Low complexity" evidence="1">
    <location>
        <begin position="682"/>
        <end position="699"/>
    </location>
</feature>
<proteinExistence type="predicted"/>
<sequence>MGNSSPPYMYGHPDAFRFKGPTDRAFNPKAVTESSWTRPAPKPKHKGPLVNFNRHPDSYSNLPNGRSRWTPMSPRTKGRVFYGRRVQLGLRVLELVGALGSLFCSIVIKGVATSIIWIIRVGPAVAILHTIYGIYHLCRSPVTRPTGSQASYMLFASTLDLGLVPFYVFAAYLGYMEYNSTTYSWQTLLSTDVDVIMTIAKATFYLSVINGGLHLISLGISAWLCSIFRQIAQLPPDLNPLEDNLTARPHKRTKSEIAEKHASSSTLDSTMSAAQPLIGAPRTIPFTHTRAKSSVSEDNSLRVPVDMTKMRGGSQSSVPQMPFQYRANTLEDTTYEIPLHNDDIVTRSTSSIPCSTPVRQPSPEVPNRSQCVSPASDNWIAYSSRSASPVEEATKNEHPAPREPSSVYSRAETPASATGVIDWMSLAQKYGWEISEETISEDLRGEYESLAMHEYYGTEDDAHNVRKNGLYDHDNGHDEHDIGDHRIDIFQDHRDSDDESLAETLKVNPLALNPPTPQPILANSSTEAQKTPSRMVLGDIPNLSPTPTKTKVPPLNTSEKDGHFYGDMEGKAGLRNVLSATPPSNKKTKLVKRKTDKHSSYGPLKHVDEADEYPAPMAALDPNPSEGDRKGRVVSNSGADFARRGVQGSSYGNYIAGLGVGRRRDVSGKMAEEGRGGIDTMNSSGSAGIANGSAPTSAGGANGGGSSSPIRAAGWARFAGL</sequence>
<feature type="compositionally biased region" description="Basic and acidic residues" evidence="1">
    <location>
        <begin position="392"/>
        <end position="401"/>
    </location>
</feature>
<protein>
    <submittedName>
        <fullName evidence="3">Uncharacterized protein</fullName>
    </submittedName>
</protein>
<feature type="region of interest" description="Disordered" evidence="1">
    <location>
        <begin position="666"/>
        <end position="711"/>
    </location>
</feature>
<feature type="region of interest" description="Disordered" evidence="1">
    <location>
        <begin position="576"/>
        <end position="632"/>
    </location>
</feature>
<name>A0ABR4KE55_9EURO</name>
<keyword evidence="2" id="KW-0812">Transmembrane</keyword>
<keyword evidence="2" id="KW-1133">Transmembrane helix</keyword>
<feature type="compositionally biased region" description="Polar residues" evidence="1">
    <location>
        <begin position="348"/>
        <end position="359"/>
    </location>
</feature>
<keyword evidence="2" id="KW-0472">Membrane</keyword>
<accession>A0ABR4KE55</accession>
<feature type="transmembrane region" description="Helical" evidence="2">
    <location>
        <begin position="195"/>
        <end position="224"/>
    </location>
</feature>
<feature type="region of interest" description="Disordered" evidence="1">
    <location>
        <begin position="385"/>
        <end position="414"/>
    </location>
</feature>
<feature type="region of interest" description="Disordered" evidence="1">
    <location>
        <begin position="538"/>
        <end position="557"/>
    </location>
</feature>
<feature type="region of interest" description="Disordered" evidence="1">
    <location>
        <begin position="248"/>
        <end position="270"/>
    </location>
</feature>
<feature type="region of interest" description="Disordered" evidence="1">
    <location>
        <begin position="31"/>
        <end position="53"/>
    </location>
</feature>
<evidence type="ECO:0000256" key="1">
    <source>
        <dbReference type="SAM" id="MobiDB-lite"/>
    </source>
</evidence>
<feature type="transmembrane region" description="Helical" evidence="2">
    <location>
        <begin position="88"/>
        <end position="108"/>
    </location>
</feature>
<feature type="transmembrane region" description="Helical" evidence="2">
    <location>
        <begin position="150"/>
        <end position="175"/>
    </location>
</feature>
<feature type="transmembrane region" description="Helical" evidence="2">
    <location>
        <begin position="114"/>
        <end position="138"/>
    </location>
</feature>
<dbReference type="Proteomes" id="UP001610446">
    <property type="component" value="Unassembled WGS sequence"/>
</dbReference>
<feature type="region of interest" description="Disordered" evidence="1">
    <location>
        <begin position="348"/>
        <end position="372"/>
    </location>
</feature>
<evidence type="ECO:0000313" key="4">
    <source>
        <dbReference type="Proteomes" id="UP001610446"/>
    </source>
</evidence>
<reference evidence="3 4" key="1">
    <citation type="submission" date="2024-07" db="EMBL/GenBank/DDBJ databases">
        <title>Section-level genome sequencing and comparative genomics of Aspergillus sections Usti and Cavernicolus.</title>
        <authorList>
            <consortium name="Lawrence Berkeley National Laboratory"/>
            <person name="Nybo J.L."/>
            <person name="Vesth T.C."/>
            <person name="Theobald S."/>
            <person name="Frisvad J.C."/>
            <person name="Larsen T.O."/>
            <person name="Kjaerboelling I."/>
            <person name="Rothschild-Mancinelli K."/>
            <person name="Lyhne E.K."/>
            <person name="Kogle M.E."/>
            <person name="Barry K."/>
            <person name="Clum A."/>
            <person name="Na H."/>
            <person name="Ledsgaard L."/>
            <person name="Lin J."/>
            <person name="Lipzen A."/>
            <person name="Kuo A."/>
            <person name="Riley R."/>
            <person name="Mondo S."/>
            <person name="Labutti K."/>
            <person name="Haridas S."/>
            <person name="Pangalinan J."/>
            <person name="Salamov A.A."/>
            <person name="Simmons B.A."/>
            <person name="Magnuson J.K."/>
            <person name="Chen J."/>
            <person name="Drula E."/>
            <person name="Henrissat B."/>
            <person name="Wiebenga A."/>
            <person name="Lubbers R.J."/>
            <person name="Gomes A.C."/>
            <person name="Makela M.R."/>
            <person name="Stajich J."/>
            <person name="Grigoriev I.V."/>
            <person name="Mortensen U.H."/>
            <person name="De Vries R.P."/>
            <person name="Baker S.E."/>
            <person name="Andersen M.R."/>
        </authorList>
    </citation>
    <scope>NUCLEOTIDE SEQUENCE [LARGE SCALE GENOMIC DNA]</scope>
    <source>
        <strain evidence="3 4">CBS 123904</strain>
    </source>
</reference>
<feature type="compositionally biased region" description="Basic residues" evidence="1">
    <location>
        <begin position="586"/>
        <end position="596"/>
    </location>
</feature>
<dbReference type="EMBL" id="JBFXLU010000036">
    <property type="protein sequence ID" value="KAL2850548.1"/>
    <property type="molecule type" value="Genomic_DNA"/>
</dbReference>
<keyword evidence="4" id="KW-1185">Reference proteome</keyword>
<feature type="compositionally biased region" description="Basic and acidic residues" evidence="1">
    <location>
        <begin position="666"/>
        <end position="676"/>
    </location>
</feature>
<evidence type="ECO:0000313" key="3">
    <source>
        <dbReference type="EMBL" id="KAL2850548.1"/>
    </source>
</evidence>
<gene>
    <name evidence="3" type="ORF">BJY01DRAFT_209786</name>
</gene>
<comment type="caution">
    <text evidence="3">The sequence shown here is derived from an EMBL/GenBank/DDBJ whole genome shotgun (WGS) entry which is preliminary data.</text>
</comment>